<reference evidence="1 2" key="1">
    <citation type="submission" date="2016-03" db="EMBL/GenBank/DDBJ databases">
        <authorList>
            <person name="Ploux O."/>
        </authorList>
    </citation>
    <scope>NUCLEOTIDE SEQUENCE [LARGE SCALE GENOMIC DNA]</scope>
    <source>
        <strain evidence="1 2">R-45371</strain>
    </source>
</reference>
<evidence type="ECO:0000313" key="2">
    <source>
        <dbReference type="Proteomes" id="UP000077763"/>
    </source>
</evidence>
<evidence type="ECO:0000313" key="1">
    <source>
        <dbReference type="EMBL" id="OAI06245.1"/>
    </source>
</evidence>
<dbReference type="PANTHER" id="PTHR33973">
    <property type="entry name" value="OS07G0153300 PROTEIN"/>
    <property type="match status" value="1"/>
</dbReference>
<comment type="caution">
    <text evidence="1">The sequence shown here is derived from an EMBL/GenBank/DDBJ whole genome shotgun (WGS) entry which is preliminary data.</text>
</comment>
<dbReference type="EMBL" id="LUUH01000037">
    <property type="protein sequence ID" value="OAI06245.1"/>
    <property type="molecule type" value="Genomic_DNA"/>
</dbReference>
<name>A0A177MLH4_METMH</name>
<dbReference type="InterPro" id="IPR010775">
    <property type="entry name" value="DUF1365"/>
</dbReference>
<accession>A0A177MLH4</accession>
<proteinExistence type="predicted"/>
<dbReference type="PANTHER" id="PTHR33973:SF4">
    <property type="entry name" value="OS07G0153300 PROTEIN"/>
    <property type="match status" value="1"/>
</dbReference>
<organism evidence="1 2">
    <name type="scientific">Methylomonas methanica</name>
    <dbReference type="NCBI Taxonomy" id="421"/>
    <lineage>
        <taxon>Bacteria</taxon>
        <taxon>Pseudomonadati</taxon>
        <taxon>Pseudomonadota</taxon>
        <taxon>Gammaproteobacteria</taxon>
        <taxon>Methylococcales</taxon>
        <taxon>Methylococcaceae</taxon>
        <taxon>Methylomonas</taxon>
    </lineage>
</organism>
<dbReference type="Proteomes" id="UP000077763">
    <property type="component" value="Unassembled WGS sequence"/>
</dbReference>
<dbReference type="Pfam" id="PF07103">
    <property type="entry name" value="DUF1365"/>
    <property type="match status" value="1"/>
</dbReference>
<dbReference type="AlphaFoldDB" id="A0A177MLH4"/>
<sequence>MGCAARLKLSNKSAMHSCLYVGTIRHRRFAPKPHVFNYELFMVYLDLDELAEVFQGSRLWSTDKPALAWFRRSDYLGDPKQPLSEAVCDLVENTTGQRPQGPIRLLTHLRYFGYCFNPVSFYYCFDHSGQQVETVVAEITNTPWHERFSYVLSPALDSGRAGQHRYQVAKAFHVSPFFPMDLEYDWRFVEPGSRLAVQMHLNRDDNKVFDATLSLHRQAITPERLASTLYRYPAMTIKAVAGIYYQAALLKLKGIPFYAHP</sequence>
<gene>
    <name evidence="1" type="ORF">A1353_09545</name>
</gene>
<protein>
    <submittedName>
        <fullName evidence="1">Chromosome partitioning protein ParA</fullName>
    </submittedName>
</protein>